<sequence length="85" mass="9916">MKEMRLAGISSIEAANRFLLEYLPIYNRRFSVKPAQEANLHRPRPDLRVLDQILCIKTEHTLRRDFTVAMTESSIRLKITFGRNG</sequence>
<comment type="caution">
    <text evidence="1">The sequence shown here is derived from an EMBL/GenBank/DDBJ whole genome shotgun (WGS) entry which is preliminary data.</text>
</comment>
<dbReference type="AlphaFoldDB" id="A0A7X6DUP6"/>
<protein>
    <recommendedName>
        <fullName evidence="3">Transposase</fullName>
    </recommendedName>
</protein>
<organism evidence="1 2">
    <name type="scientific">Candidatus Manganitrophus noduliformans</name>
    <dbReference type="NCBI Taxonomy" id="2606439"/>
    <lineage>
        <taxon>Bacteria</taxon>
        <taxon>Pseudomonadati</taxon>
        <taxon>Nitrospirota</taxon>
        <taxon>Nitrospiria</taxon>
        <taxon>Candidatus Troglogloeales</taxon>
        <taxon>Candidatus Manganitrophaceae</taxon>
        <taxon>Candidatus Manganitrophus</taxon>
    </lineage>
</organism>
<gene>
    <name evidence="1" type="ORF">MNODULE_22340</name>
</gene>
<proteinExistence type="predicted"/>
<dbReference type="Proteomes" id="UP000534783">
    <property type="component" value="Unassembled WGS sequence"/>
</dbReference>
<reference evidence="1 2" key="1">
    <citation type="journal article" date="2020" name="Nature">
        <title>Bacterial chemolithoautotrophy via manganese oxidation.</title>
        <authorList>
            <person name="Yu H."/>
            <person name="Leadbetter J.R."/>
        </authorList>
    </citation>
    <scope>NUCLEOTIDE SEQUENCE [LARGE SCALE GENOMIC DNA]</scope>
    <source>
        <strain evidence="1 2">Mn-1</strain>
    </source>
</reference>
<evidence type="ECO:0008006" key="3">
    <source>
        <dbReference type="Google" id="ProtNLM"/>
    </source>
</evidence>
<keyword evidence="2" id="KW-1185">Reference proteome</keyword>
<name>A0A7X6DUP6_9BACT</name>
<dbReference type="EMBL" id="VTOW01000008">
    <property type="protein sequence ID" value="NKE73504.1"/>
    <property type="molecule type" value="Genomic_DNA"/>
</dbReference>
<dbReference type="RefSeq" id="WP_168063465.1">
    <property type="nucleotide sequence ID" value="NZ_VTOW01000008.1"/>
</dbReference>
<evidence type="ECO:0000313" key="1">
    <source>
        <dbReference type="EMBL" id="NKE73504.1"/>
    </source>
</evidence>
<evidence type="ECO:0000313" key="2">
    <source>
        <dbReference type="Proteomes" id="UP000534783"/>
    </source>
</evidence>
<accession>A0A7X6DUP6</accession>